<dbReference type="Pfam" id="PF05930">
    <property type="entry name" value="Phage_AlpA"/>
    <property type="match status" value="1"/>
</dbReference>
<gene>
    <name evidence="1" type="ORF">F3S47_09665</name>
</gene>
<proteinExistence type="predicted"/>
<dbReference type="Gene3D" id="1.10.238.160">
    <property type="match status" value="1"/>
</dbReference>
<protein>
    <submittedName>
        <fullName evidence="1">AlpA family phage regulatory protein</fullName>
    </submittedName>
</protein>
<dbReference type="EMBL" id="VYQE01000003">
    <property type="protein sequence ID" value="KAA9007786.1"/>
    <property type="molecule type" value="Genomic_DNA"/>
</dbReference>
<dbReference type="AlphaFoldDB" id="A0A5J5GHS5"/>
<dbReference type="InterPro" id="IPR010260">
    <property type="entry name" value="AlpA"/>
</dbReference>
<name>A0A5J5GHS5_9RHOB</name>
<dbReference type="InterPro" id="IPR052931">
    <property type="entry name" value="Prophage_regulatory_activator"/>
</dbReference>
<keyword evidence="2" id="KW-1185">Reference proteome</keyword>
<comment type="caution">
    <text evidence="1">The sequence shown here is derived from an EMBL/GenBank/DDBJ whole genome shotgun (WGS) entry which is preliminary data.</text>
</comment>
<sequence>MNDRILRMYEVERLIGLHRTTIYRMIKKDAFPKQARIGFRAVGWRESQLSRWLEARGLS</sequence>
<dbReference type="PANTHER" id="PTHR36154:SF1">
    <property type="entry name" value="DNA-BINDING TRANSCRIPTIONAL ACTIVATOR ALPA"/>
    <property type="match status" value="1"/>
</dbReference>
<dbReference type="SUPFAM" id="SSF46955">
    <property type="entry name" value="Putative DNA-binding domain"/>
    <property type="match status" value="1"/>
</dbReference>
<dbReference type="InterPro" id="IPR009061">
    <property type="entry name" value="DNA-bd_dom_put_sf"/>
</dbReference>
<reference evidence="1 2" key="1">
    <citation type="submission" date="2019-09" db="EMBL/GenBank/DDBJ databases">
        <authorList>
            <person name="Park J.-S."/>
            <person name="Choi H.-J."/>
        </authorList>
    </citation>
    <scope>NUCLEOTIDE SEQUENCE [LARGE SCALE GENOMIC DNA]</scope>
    <source>
        <strain evidence="1 2">176SS1-4</strain>
    </source>
</reference>
<dbReference type="PANTHER" id="PTHR36154">
    <property type="entry name" value="DNA-BINDING TRANSCRIPTIONAL ACTIVATOR ALPA"/>
    <property type="match status" value="1"/>
</dbReference>
<organism evidence="1 2">
    <name type="scientific">Histidinibacterium aquaticum</name>
    <dbReference type="NCBI Taxonomy" id="2613962"/>
    <lineage>
        <taxon>Bacteria</taxon>
        <taxon>Pseudomonadati</taxon>
        <taxon>Pseudomonadota</taxon>
        <taxon>Alphaproteobacteria</taxon>
        <taxon>Rhodobacterales</taxon>
        <taxon>Paracoccaceae</taxon>
        <taxon>Histidinibacterium</taxon>
    </lineage>
</organism>
<dbReference type="RefSeq" id="WP_150445068.1">
    <property type="nucleotide sequence ID" value="NZ_VYQE01000003.1"/>
</dbReference>
<evidence type="ECO:0000313" key="2">
    <source>
        <dbReference type="Proteomes" id="UP000326554"/>
    </source>
</evidence>
<evidence type="ECO:0000313" key="1">
    <source>
        <dbReference type="EMBL" id="KAA9007786.1"/>
    </source>
</evidence>
<dbReference type="Proteomes" id="UP000326554">
    <property type="component" value="Unassembled WGS sequence"/>
</dbReference>
<accession>A0A5J5GHS5</accession>